<keyword evidence="1" id="KW-1133">Transmembrane helix</keyword>
<keyword evidence="1" id="KW-0812">Transmembrane</keyword>
<comment type="caution">
    <text evidence="2">The sequence shown here is derived from an EMBL/GenBank/DDBJ whole genome shotgun (WGS) entry which is preliminary data.</text>
</comment>
<dbReference type="EMBL" id="JACANB010000006">
    <property type="protein sequence ID" value="MDM1696951.1"/>
    <property type="molecule type" value="Genomic_DNA"/>
</dbReference>
<proteinExistence type="predicted"/>
<evidence type="ECO:0000256" key="1">
    <source>
        <dbReference type="SAM" id="Phobius"/>
    </source>
</evidence>
<sequence>MVVTLVMIVASFATMYASSFFSGLMMLLIGLPLALLYVRLVFELMLVFFKINQNLEKLVEQGKRND</sequence>
<accession>A0AAW7DT36</accession>
<reference evidence="2" key="2">
    <citation type="journal article" date="2022" name="Sci. Total Environ.">
        <title>Prevalence, transmission, and molecular epidemiology of tet(X)-positive bacteria among humans, animals, and environmental niches in China: An epidemiological, and genomic-based study.</title>
        <authorList>
            <person name="Dong N."/>
            <person name="Zeng Y."/>
            <person name="Cai C."/>
            <person name="Sun C."/>
            <person name="Lu J."/>
            <person name="Liu C."/>
            <person name="Zhou H."/>
            <person name="Sun Q."/>
            <person name="Shu L."/>
            <person name="Wang H."/>
            <person name="Wang Y."/>
            <person name="Wang S."/>
            <person name="Wu C."/>
            <person name="Chan E.W."/>
            <person name="Chen G."/>
            <person name="Shen Z."/>
            <person name="Chen S."/>
            <person name="Zhang R."/>
        </authorList>
    </citation>
    <scope>NUCLEOTIDE SEQUENCE</scope>
    <source>
        <strain evidence="2">DF46-2-2</strain>
    </source>
</reference>
<keyword evidence="1" id="KW-0472">Membrane</keyword>
<feature type="transmembrane region" description="Helical" evidence="1">
    <location>
        <begin position="27"/>
        <end position="49"/>
    </location>
</feature>
<evidence type="ECO:0000313" key="3">
    <source>
        <dbReference type="Proteomes" id="UP001173465"/>
    </source>
</evidence>
<dbReference type="Proteomes" id="UP001173465">
    <property type="component" value="Unassembled WGS sequence"/>
</dbReference>
<gene>
    <name evidence="2" type="ORF">HX099_09820</name>
</gene>
<protein>
    <submittedName>
        <fullName evidence="2">DUF4282 domain-containing protein</fullName>
    </submittedName>
</protein>
<dbReference type="InterPro" id="IPR025557">
    <property type="entry name" value="DUF4282"/>
</dbReference>
<organism evidence="2 3">
    <name type="scientific">Thiopseudomonas alkaliphila</name>
    <dbReference type="NCBI Taxonomy" id="1697053"/>
    <lineage>
        <taxon>Bacteria</taxon>
        <taxon>Pseudomonadati</taxon>
        <taxon>Pseudomonadota</taxon>
        <taxon>Gammaproteobacteria</taxon>
        <taxon>Pseudomonadales</taxon>
        <taxon>Pseudomonadaceae</taxon>
        <taxon>Thiopseudomonas</taxon>
    </lineage>
</organism>
<reference evidence="2" key="1">
    <citation type="submission" date="2020-06" db="EMBL/GenBank/DDBJ databases">
        <authorList>
            <person name="Dong N."/>
        </authorList>
    </citation>
    <scope>NUCLEOTIDE SEQUENCE</scope>
    <source>
        <strain evidence="2">DF46-2-2</strain>
    </source>
</reference>
<evidence type="ECO:0000313" key="2">
    <source>
        <dbReference type="EMBL" id="MDM1696951.1"/>
    </source>
</evidence>
<dbReference type="Pfam" id="PF14110">
    <property type="entry name" value="DUF4282"/>
    <property type="match status" value="1"/>
</dbReference>
<name>A0AAW7DT36_9GAMM</name>
<dbReference type="AlphaFoldDB" id="A0AAW7DT36"/>